<sequence length="267" mass="31287">MYQQLRLRQDLKQEYLRQEKLALRLENRLKQLPQGSLALRRDCYYRILSGKGKVEQIPIPPYAADSRALIRQLKERRYIQKLLPILEKNLKYLEKALKNLQLYDPISVQEILPAAYNDFDFSGLLLSGDLDPAAWASQSYQSNPYFPENLKYQSEGGLLTRSKAESMIATQLERHHLAFRYEPALSLGSHTFYPDFCVLHPVCRRLVYWEHFGMMDHSDYACDTMSKLQIYMDHGYHPGNNLIFTWESGSHPLTFAHINTCIRKYFS</sequence>
<protein>
    <submittedName>
        <fullName evidence="1">Uncharacterized protein</fullName>
    </submittedName>
</protein>
<proteinExistence type="predicted"/>
<keyword evidence="2" id="KW-1185">Reference proteome</keyword>
<accession>A0ABT1RTI5</accession>
<evidence type="ECO:0000313" key="2">
    <source>
        <dbReference type="Proteomes" id="UP001524502"/>
    </source>
</evidence>
<name>A0ABT1RTI5_9FIRM</name>
<reference evidence="1 2" key="1">
    <citation type="submission" date="2022-06" db="EMBL/GenBank/DDBJ databases">
        <title>Isolation of gut microbiota from human fecal samples.</title>
        <authorList>
            <person name="Pamer E.G."/>
            <person name="Barat B."/>
            <person name="Waligurski E."/>
            <person name="Medina S."/>
            <person name="Paddock L."/>
            <person name="Mostad J."/>
        </authorList>
    </citation>
    <scope>NUCLEOTIDE SEQUENCE [LARGE SCALE GENOMIC DNA]</scope>
    <source>
        <strain evidence="1 2">SL.3.17</strain>
    </source>
</reference>
<gene>
    <name evidence="1" type="ORF">NE619_17500</name>
</gene>
<organism evidence="1 2">
    <name type="scientific">Anaerovorax odorimutans</name>
    <dbReference type="NCBI Taxonomy" id="109327"/>
    <lineage>
        <taxon>Bacteria</taxon>
        <taxon>Bacillati</taxon>
        <taxon>Bacillota</taxon>
        <taxon>Clostridia</taxon>
        <taxon>Peptostreptococcales</taxon>
        <taxon>Anaerovoracaceae</taxon>
        <taxon>Anaerovorax</taxon>
    </lineage>
</organism>
<dbReference type="Gene3D" id="3.40.91.30">
    <property type="match status" value="1"/>
</dbReference>
<dbReference type="EMBL" id="JANFXK010000034">
    <property type="protein sequence ID" value="MCQ4638527.1"/>
    <property type="molecule type" value="Genomic_DNA"/>
</dbReference>
<dbReference type="Proteomes" id="UP001524502">
    <property type="component" value="Unassembled WGS sequence"/>
</dbReference>
<comment type="caution">
    <text evidence="1">The sequence shown here is derived from an EMBL/GenBank/DDBJ whole genome shotgun (WGS) entry which is preliminary data.</text>
</comment>
<dbReference type="RefSeq" id="WP_256133726.1">
    <property type="nucleotide sequence ID" value="NZ_JANFXK010000034.1"/>
</dbReference>
<evidence type="ECO:0000313" key="1">
    <source>
        <dbReference type="EMBL" id="MCQ4638527.1"/>
    </source>
</evidence>